<reference evidence="2" key="1">
    <citation type="journal article" date="2014" name="Nat. Commun.">
        <title>The emerging biofuel crop Camelina sativa retains a highly undifferentiated hexaploid genome structure.</title>
        <authorList>
            <person name="Kagale S."/>
            <person name="Koh C."/>
            <person name="Nixon J."/>
            <person name="Bollina V."/>
            <person name="Clarke W.E."/>
            <person name="Tuteja R."/>
            <person name="Spillane C."/>
            <person name="Robinson S.J."/>
            <person name="Links M.G."/>
            <person name="Clarke C."/>
            <person name="Higgins E.E."/>
            <person name="Huebert T."/>
            <person name="Sharpe A.G."/>
            <person name="Parkin I.A."/>
        </authorList>
    </citation>
    <scope>NUCLEOTIDE SEQUENCE [LARGE SCALE GENOMIC DNA]</scope>
    <source>
        <strain evidence="2">cv. DH55</strain>
    </source>
</reference>
<protein>
    <submittedName>
        <fullName evidence="3">Uncharacterized protein LOC109131918</fullName>
    </submittedName>
</protein>
<proteinExistence type="predicted"/>
<feature type="region of interest" description="Disordered" evidence="1">
    <location>
        <begin position="1"/>
        <end position="61"/>
    </location>
</feature>
<gene>
    <name evidence="3" type="primary">LOC109131918</name>
</gene>
<feature type="non-terminal residue" evidence="3">
    <location>
        <position position="1"/>
    </location>
</feature>
<evidence type="ECO:0000313" key="3">
    <source>
        <dbReference type="RefSeq" id="XP_019098634.1"/>
    </source>
</evidence>
<accession>A0ABM1RHZ6</accession>
<feature type="compositionally biased region" description="Basic and acidic residues" evidence="1">
    <location>
        <begin position="28"/>
        <end position="51"/>
    </location>
</feature>
<evidence type="ECO:0000313" key="2">
    <source>
        <dbReference type="Proteomes" id="UP000694864"/>
    </source>
</evidence>
<feature type="region of interest" description="Disordered" evidence="1">
    <location>
        <begin position="111"/>
        <end position="144"/>
    </location>
</feature>
<sequence length="144" mass="15782">GHVNQQVGWAEGYPYPGTIPQSSQALVEEQKVVPDMKFREHFEPENRKNPANDHQNPPRIDDIEVKNHNLVREVSAATTAPSQESHLVPPVGDPWQNTLAKPATYRDAVIAGQVPLSGNEDQLSTSSSTCGPVHNDSESNLIDL</sequence>
<dbReference type="GeneID" id="109131918"/>
<feature type="non-terminal residue" evidence="3">
    <location>
        <position position="144"/>
    </location>
</feature>
<name>A0ABM1RHZ6_CAMSA</name>
<dbReference type="Proteomes" id="UP000694864">
    <property type="component" value="Unplaced"/>
</dbReference>
<reference evidence="3" key="2">
    <citation type="submission" date="2025-08" db="UniProtKB">
        <authorList>
            <consortium name="RefSeq"/>
        </authorList>
    </citation>
    <scope>IDENTIFICATION</scope>
    <source>
        <tissue evidence="3">Leaf</tissue>
    </source>
</reference>
<feature type="compositionally biased region" description="Polar residues" evidence="1">
    <location>
        <begin position="119"/>
        <end position="130"/>
    </location>
</feature>
<organism evidence="2 3">
    <name type="scientific">Camelina sativa</name>
    <name type="common">False flax</name>
    <name type="synonym">Myagrum sativum</name>
    <dbReference type="NCBI Taxonomy" id="90675"/>
    <lineage>
        <taxon>Eukaryota</taxon>
        <taxon>Viridiplantae</taxon>
        <taxon>Streptophyta</taxon>
        <taxon>Embryophyta</taxon>
        <taxon>Tracheophyta</taxon>
        <taxon>Spermatophyta</taxon>
        <taxon>Magnoliopsida</taxon>
        <taxon>eudicotyledons</taxon>
        <taxon>Gunneridae</taxon>
        <taxon>Pentapetalae</taxon>
        <taxon>rosids</taxon>
        <taxon>malvids</taxon>
        <taxon>Brassicales</taxon>
        <taxon>Brassicaceae</taxon>
        <taxon>Camelineae</taxon>
        <taxon>Camelina</taxon>
    </lineage>
</organism>
<keyword evidence="2" id="KW-1185">Reference proteome</keyword>
<dbReference type="RefSeq" id="XP_019098634.1">
    <property type="nucleotide sequence ID" value="XM_019243089.1"/>
</dbReference>
<evidence type="ECO:0000256" key="1">
    <source>
        <dbReference type="SAM" id="MobiDB-lite"/>
    </source>
</evidence>